<dbReference type="CDD" id="cd03450">
    <property type="entry name" value="NodN"/>
    <property type="match status" value="1"/>
</dbReference>
<dbReference type="RefSeq" id="WP_014744157.1">
    <property type="nucleotide sequence ID" value="NZ_CP121013.1"/>
</dbReference>
<dbReference type="SUPFAM" id="SSF54637">
    <property type="entry name" value="Thioesterase/thiol ester dehydrase-isomerase"/>
    <property type="match status" value="1"/>
</dbReference>
<accession>A0A162JTQ1</accession>
<dbReference type="OrthoDB" id="9801735at2"/>
<dbReference type="Pfam" id="PF01575">
    <property type="entry name" value="MaoC_dehydratas"/>
    <property type="match status" value="1"/>
</dbReference>
<organism evidence="3 4">
    <name type="scientific">Tistrella mobilis</name>
    <dbReference type="NCBI Taxonomy" id="171437"/>
    <lineage>
        <taxon>Bacteria</taxon>
        <taxon>Pseudomonadati</taxon>
        <taxon>Pseudomonadota</taxon>
        <taxon>Alphaproteobacteria</taxon>
        <taxon>Geminicoccales</taxon>
        <taxon>Geminicoccaceae</taxon>
        <taxon>Tistrella</taxon>
    </lineage>
</organism>
<dbReference type="InterPro" id="IPR039375">
    <property type="entry name" value="NodN-like"/>
</dbReference>
<proteinExistence type="predicted"/>
<sequence length="153" mass="16679">MRVISGAEELKSAVGSELGVSDWILVDQDRINKFAEATGDFQWIHLDVERAARETPWKSTIAHGYLTLSLVPMIMAGIWKIEGVASSINYGSNKVRFTAPVPAGSRVRGRGVLKAVDEQGPGSLRLTVEITVEREGQERPVCVAETLSIVNFA</sequence>
<dbReference type="InterPro" id="IPR002539">
    <property type="entry name" value="MaoC-like_dom"/>
</dbReference>
<reference evidence="3 4" key="1">
    <citation type="submission" date="2015-12" db="EMBL/GenBank/DDBJ databases">
        <title>Genome sequence of Tistrella mobilis MCCC 1A02139.</title>
        <authorList>
            <person name="Lu L."/>
            <person name="Lai Q."/>
            <person name="Shao Z."/>
            <person name="Qian P."/>
        </authorList>
    </citation>
    <scope>NUCLEOTIDE SEQUENCE [LARGE SCALE GENOMIC DNA]</scope>
    <source>
        <strain evidence="3 4">MCCC 1A02139</strain>
    </source>
</reference>
<comment type="caution">
    <text evidence="3">The sequence shown here is derived from an EMBL/GenBank/DDBJ whole genome shotgun (WGS) entry which is preliminary data.</text>
</comment>
<protein>
    <submittedName>
        <fullName evidence="2 3">Dehydratase</fullName>
    </submittedName>
</protein>
<evidence type="ECO:0000259" key="1">
    <source>
        <dbReference type="Pfam" id="PF01575"/>
    </source>
</evidence>
<dbReference type="AlphaFoldDB" id="A0A162JTQ1"/>
<evidence type="ECO:0000313" key="3">
    <source>
        <dbReference type="EMBL" id="KYO49868.1"/>
    </source>
</evidence>
<evidence type="ECO:0000313" key="4">
    <source>
        <dbReference type="Proteomes" id="UP000075787"/>
    </source>
</evidence>
<dbReference type="EMBL" id="LPZR01000213">
    <property type="protein sequence ID" value="KYO49868.1"/>
    <property type="molecule type" value="Genomic_DNA"/>
</dbReference>
<reference evidence="2 5" key="2">
    <citation type="journal article" date="2018" name="Nat. Biotechnol.">
        <title>A standardized bacterial taxonomy based on genome phylogeny substantially revises the tree of life.</title>
        <authorList>
            <person name="Parks D.H."/>
            <person name="Chuvochina M."/>
            <person name="Waite D.W."/>
            <person name="Rinke C."/>
            <person name="Skarshewski A."/>
            <person name="Chaumeil P.A."/>
            <person name="Hugenholtz P."/>
        </authorList>
    </citation>
    <scope>NUCLEOTIDE SEQUENCE [LARGE SCALE GENOMIC DNA]</scope>
    <source>
        <strain evidence="2">UBA8739</strain>
    </source>
</reference>
<dbReference type="InterPro" id="IPR029069">
    <property type="entry name" value="HotDog_dom_sf"/>
</dbReference>
<name>A0A162JTQ1_9PROT</name>
<dbReference type="GeneID" id="97240453"/>
<dbReference type="EMBL" id="DMAI01000196">
    <property type="protein sequence ID" value="HAE48213.1"/>
    <property type="molecule type" value="Genomic_DNA"/>
</dbReference>
<dbReference type="OMA" id="HPFELKD"/>
<dbReference type="Gene3D" id="3.10.129.10">
    <property type="entry name" value="Hotdog Thioesterase"/>
    <property type="match status" value="1"/>
</dbReference>
<dbReference type="PANTHER" id="PTHR42993">
    <property type="entry name" value="MAOC-LIKE DEHYDRATASE DOMAIN-CONTAINING PROTEIN"/>
    <property type="match status" value="1"/>
</dbReference>
<evidence type="ECO:0000313" key="5">
    <source>
        <dbReference type="Proteomes" id="UP000257706"/>
    </source>
</evidence>
<evidence type="ECO:0000313" key="2">
    <source>
        <dbReference type="EMBL" id="HAE48213.1"/>
    </source>
</evidence>
<dbReference type="PANTHER" id="PTHR42993:SF1">
    <property type="entry name" value="MAOC-LIKE DEHYDRATASE DOMAIN-CONTAINING PROTEIN"/>
    <property type="match status" value="1"/>
</dbReference>
<dbReference type="Proteomes" id="UP000257706">
    <property type="component" value="Unassembled WGS sequence"/>
</dbReference>
<feature type="domain" description="MaoC-like" evidence="1">
    <location>
        <begin position="12"/>
        <end position="117"/>
    </location>
</feature>
<gene>
    <name evidence="3" type="ORF">AUP44_15140</name>
    <name evidence="2" type="ORF">DCK97_12405</name>
</gene>
<dbReference type="Proteomes" id="UP000075787">
    <property type="component" value="Unassembled WGS sequence"/>
</dbReference>